<gene>
    <name evidence="3" type="ORF">NEIELOOT_00647</name>
</gene>
<feature type="chain" id="PRO_5003056387" description="ACP-like domain-containing protein" evidence="1">
    <location>
        <begin position="29"/>
        <end position="127"/>
    </location>
</feature>
<protein>
    <recommendedName>
        <fullName evidence="2">ACP-like domain-containing protein</fullName>
    </recommendedName>
</protein>
<feature type="domain" description="ACP-like" evidence="2">
    <location>
        <begin position="31"/>
        <end position="124"/>
    </location>
</feature>
<proteinExistence type="predicted"/>
<keyword evidence="1" id="KW-0732">Signal</keyword>
<dbReference type="AlphaFoldDB" id="D4DNL4"/>
<evidence type="ECO:0000313" key="3">
    <source>
        <dbReference type="EMBL" id="EFE50490.1"/>
    </source>
</evidence>
<evidence type="ECO:0000313" key="4">
    <source>
        <dbReference type="Proteomes" id="UP000005536"/>
    </source>
</evidence>
<dbReference type="Pfam" id="PF24574">
    <property type="entry name" value="Nm-ACP"/>
    <property type="match status" value="1"/>
</dbReference>
<reference evidence="3 4" key="1">
    <citation type="submission" date="2010-02" db="EMBL/GenBank/DDBJ databases">
        <authorList>
            <person name="Weinstock G."/>
            <person name="Sodergren E."/>
            <person name="Clifton S."/>
            <person name="Fulton L."/>
            <person name="Fulton B."/>
            <person name="Courtney L."/>
            <person name="Fronick C."/>
            <person name="Harrison M."/>
            <person name="Strong C."/>
            <person name="Farmer C."/>
            <person name="Delahaunty K."/>
            <person name="Markovic C."/>
            <person name="Hall O."/>
            <person name="Minx P."/>
            <person name="Tomlinson C."/>
            <person name="Mitreva M."/>
            <person name="Nelson J."/>
            <person name="Hou S."/>
            <person name="Wollam A."/>
            <person name="Pepin K.H."/>
            <person name="Johnson M."/>
            <person name="Bhonagiri V."/>
            <person name="Zhang X."/>
            <person name="Suruliraj S."/>
            <person name="Warren W."/>
            <person name="Chinwalla A."/>
            <person name="Mardis E.R."/>
            <person name="Wilson R.K."/>
        </authorList>
    </citation>
    <scope>NUCLEOTIDE SEQUENCE [LARGE SCALE GENOMIC DNA]</scope>
    <source>
        <strain evidence="3 4">ATCC 29315</strain>
    </source>
</reference>
<accession>D4DNL4</accession>
<dbReference type="EMBL" id="ADBF01000016">
    <property type="protein sequence ID" value="EFE50490.1"/>
    <property type="molecule type" value="Genomic_DNA"/>
</dbReference>
<dbReference type="InterPro" id="IPR056025">
    <property type="entry name" value="ACP_dom"/>
</dbReference>
<feature type="signal peptide" evidence="1">
    <location>
        <begin position="1"/>
        <end position="28"/>
    </location>
</feature>
<dbReference type="Proteomes" id="UP000005536">
    <property type="component" value="Unassembled WGS sequence"/>
</dbReference>
<evidence type="ECO:0000259" key="2">
    <source>
        <dbReference type="Pfam" id="PF24574"/>
    </source>
</evidence>
<evidence type="ECO:0000256" key="1">
    <source>
        <dbReference type="SAM" id="SignalP"/>
    </source>
</evidence>
<name>D4DNL4_NEIEG</name>
<organism evidence="3 4">
    <name type="scientific">Neisseria elongata subsp. glycolytica ATCC 29315</name>
    <dbReference type="NCBI Taxonomy" id="546263"/>
    <lineage>
        <taxon>Bacteria</taxon>
        <taxon>Pseudomonadati</taxon>
        <taxon>Pseudomonadota</taxon>
        <taxon>Betaproteobacteria</taxon>
        <taxon>Neisseriales</taxon>
        <taxon>Neisseriaceae</taxon>
        <taxon>Neisseria</taxon>
    </lineage>
</organism>
<dbReference type="CDD" id="cd21836">
    <property type="entry name" value="adhesin_CP"/>
    <property type="match status" value="1"/>
</dbReference>
<sequence length="127" mass="13537">MNMEYTIMKLLPAFAAAALAAVSFSAVAAPAGYVSYRCDSGKKLNVMYEFDRQGNAVGAAVNAAGTKANLRVDRRRSDDTGTTFSNKRGYVMSAGYIGRDTHTTSEVVGLNAPGGRFIVKNCEPTSR</sequence>
<comment type="caution">
    <text evidence="3">The sequence shown here is derived from an EMBL/GenBank/DDBJ whole genome shotgun (WGS) entry which is preliminary data.</text>
</comment>